<feature type="transmembrane region" description="Helical" evidence="1">
    <location>
        <begin position="105"/>
        <end position="130"/>
    </location>
</feature>
<proteinExistence type="predicted"/>
<organism evidence="2 3">
    <name type="scientific">Kineococcus mangrovi</name>
    <dbReference type="NCBI Taxonomy" id="1660183"/>
    <lineage>
        <taxon>Bacteria</taxon>
        <taxon>Bacillati</taxon>
        <taxon>Actinomycetota</taxon>
        <taxon>Actinomycetes</taxon>
        <taxon>Kineosporiales</taxon>
        <taxon>Kineosporiaceae</taxon>
        <taxon>Kineococcus</taxon>
    </lineage>
</organism>
<keyword evidence="3" id="KW-1185">Reference proteome</keyword>
<evidence type="ECO:0000256" key="1">
    <source>
        <dbReference type="SAM" id="Phobius"/>
    </source>
</evidence>
<keyword evidence="1" id="KW-1133">Transmembrane helix</keyword>
<comment type="caution">
    <text evidence="2">The sequence shown here is derived from an EMBL/GenBank/DDBJ whole genome shotgun (WGS) entry which is preliminary data.</text>
</comment>
<dbReference type="RefSeq" id="WP_370716855.1">
    <property type="nucleotide sequence ID" value="NZ_JBGGTQ010000001.1"/>
</dbReference>
<keyword evidence="1" id="KW-0812">Transmembrane</keyword>
<evidence type="ECO:0000313" key="3">
    <source>
        <dbReference type="Proteomes" id="UP001566476"/>
    </source>
</evidence>
<gene>
    <name evidence="2" type="ORF">AB2L28_00980</name>
</gene>
<feature type="transmembrane region" description="Helical" evidence="1">
    <location>
        <begin position="163"/>
        <end position="183"/>
    </location>
</feature>
<protein>
    <submittedName>
        <fullName evidence="2">Uncharacterized protein</fullName>
    </submittedName>
</protein>
<reference evidence="2 3" key="1">
    <citation type="submission" date="2024-07" db="EMBL/GenBank/DDBJ databases">
        <authorList>
            <person name="Thanompreechachai J."/>
            <person name="Duangmal K."/>
        </authorList>
    </citation>
    <scope>NUCLEOTIDE SEQUENCE [LARGE SCALE GENOMIC DNA]</scope>
    <source>
        <strain evidence="2 3">TBRC 1896</strain>
    </source>
</reference>
<dbReference type="EMBL" id="JBGGTQ010000001">
    <property type="protein sequence ID" value="MEZ0490810.1"/>
    <property type="molecule type" value="Genomic_DNA"/>
</dbReference>
<sequence>MRSEVPWRPWRPWALTAGTAVPVLALAVAAVRGWTGHGLGGPYVPPEVAVVGLSPLPGVLDRLSWASTGLGAPLALTCAALGSAALAACRWAPRDWRVDGRVRRTAAVLALASALVGVAAALAGVVVAAAPTTPYARATPVTVSSWSDGPFPSWVSGTPATPYAAAAAALVPAGICAAAAWVLSRREA</sequence>
<accession>A0ABV4HYE0</accession>
<name>A0ABV4HYE0_9ACTN</name>
<evidence type="ECO:0000313" key="2">
    <source>
        <dbReference type="EMBL" id="MEZ0490810.1"/>
    </source>
</evidence>
<dbReference type="Proteomes" id="UP001566476">
    <property type="component" value="Unassembled WGS sequence"/>
</dbReference>
<keyword evidence="1" id="KW-0472">Membrane</keyword>
<feature type="transmembrane region" description="Helical" evidence="1">
    <location>
        <begin position="70"/>
        <end position="93"/>
    </location>
</feature>